<dbReference type="InterPro" id="IPR050430">
    <property type="entry name" value="Peptidase_S1"/>
</dbReference>
<evidence type="ECO:0000256" key="6">
    <source>
        <dbReference type="ARBA" id="ARBA00022825"/>
    </source>
</evidence>
<evidence type="ECO:0000256" key="5">
    <source>
        <dbReference type="ARBA" id="ARBA00022801"/>
    </source>
</evidence>
<dbReference type="GO" id="GO:0090729">
    <property type="term" value="F:toxin activity"/>
    <property type="evidence" value="ECO:0007669"/>
    <property type="project" value="UniProtKB-KW"/>
</dbReference>
<proteinExistence type="inferred from homology"/>
<dbReference type="PANTHER" id="PTHR24276">
    <property type="entry name" value="POLYSERASE-RELATED"/>
    <property type="match status" value="1"/>
</dbReference>
<evidence type="ECO:0000256" key="10">
    <source>
        <dbReference type="ARBA" id="ARBA00084094"/>
    </source>
</evidence>
<evidence type="ECO:0000313" key="11">
    <source>
        <dbReference type="EMBL" id="OWR48366.1"/>
    </source>
</evidence>
<dbReference type="KEGG" id="dpl:KGM_215672"/>
<dbReference type="AlphaFoldDB" id="A0A212F3P9"/>
<dbReference type="GO" id="GO:0006508">
    <property type="term" value="P:proteolysis"/>
    <property type="evidence" value="ECO:0007669"/>
    <property type="project" value="UniProtKB-KW"/>
</dbReference>
<dbReference type="CDD" id="cd00190">
    <property type="entry name" value="Tryp_SPc"/>
    <property type="match status" value="1"/>
</dbReference>
<dbReference type="InterPro" id="IPR009003">
    <property type="entry name" value="Peptidase_S1_PA"/>
</dbReference>
<keyword evidence="12" id="KW-1185">Reference proteome</keyword>
<comment type="subcellular location">
    <subcellularLocation>
        <location evidence="1">Secreted</location>
        <location evidence="1">Extracellular space</location>
    </subcellularLocation>
</comment>
<dbReference type="EMBL" id="AGBW02010512">
    <property type="protein sequence ID" value="OWR48366.1"/>
    <property type="molecule type" value="Genomic_DNA"/>
</dbReference>
<evidence type="ECO:0000256" key="3">
    <source>
        <dbReference type="ARBA" id="ARBA00022656"/>
    </source>
</evidence>
<reference evidence="11 12" key="1">
    <citation type="journal article" date="2011" name="Cell">
        <title>The monarch butterfly genome yields insights into long-distance migration.</title>
        <authorList>
            <person name="Zhan S."/>
            <person name="Merlin C."/>
            <person name="Boore J.L."/>
            <person name="Reppert S.M."/>
        </authorList>
    </citation>
    <scope>NUCLEOTIDE SEQUENCE [LARGE SCALE GENOMIC DNA]</scope>
    <source>
        <strain evidence="11">F-2</strain>
    </source>
</reference>
<evidence type="ECO:0000256" key="2">
    <source>
        <dbReference type="ARBA" id="ARBA00007664"/>
    </source>
</evidence>
<keyword evidence="5" id="KW-0378">Hydrolase</keyword>
<evidence type="ECO:0000256" key="8">
    <source>
        <dbReference type="ARBA" id="ARBA00023240"/>
    </source>
</evidence>
<dbReference type="GO" id="GO:0004252">
    <property type="term" value="F:serine-type endopeptidase activity"/>
    <property type="evidence" value="ECO:0007669"/>
    <property type="project" value="InterPro"/>
</dbReference>
<dbReference type="Pfam" id="PF00089">
    <property type="entry name" value="Trypsin"/>
    <property type="match status" value="1"/>
</dbReference>
<dbReference type="SMART" id="SM00020">
    <property type="entry name" value="Tryp_SPc"/>
    <property type="match status" value="1"/>
</dbReference>
<keyword evidence="6" id="KW-0720">Serine protease</keyword>
<comment type="function">
    <text evidence="9">Fibrinolytic activity; shows preferential cleavage of Arg-Gly bonds in all three fibrinogen chains. Contact with the caterpillars causes severe bleeding, due the anticoagulant effect of the protein.</text>
</comment>
<keyword evidence="4" id="KW-0645">Protease</keyword>
<dbReference type="InterPro" id="IPR043504">
    <property type="entry name" value="Peptidase_S1_PA_chymotrypsin"/>
</dbReference>
<organism evidence="11 12">
    <name type="scientific">Danaus plexippus plexippus</name>
    <dbReference type="NCBI Taxonomy" id="278856"/>
    <lineage>
        <taxon>Eukaryota</taxon>
        <taxon>Metazoa</taxon>
        <taxon>Ecdysozoa</taxon>
        <taxon>Arthropoda</taxon>
        <taxon>Hexapoda</taxon>
        <taxon>Insecta</taxon>
        <taxon>Pterygota</taxon>
        <taxon>Neoptera</taxon>
        <taxon>Endopterygota</taxon>
        <taxon>Lepidoptera</taxon>
        <taxon>Glossata</taxon>
        <taxon>Ditrysia</taxon>
        <taxon>Papilionoidea</taxon>
        <taxon>Nymphalidae</taxon>
        <taxon>Danainae</taxon>
        <taxon>Danaini</taxon>
        <taxon>Danaina</taxon>
        <taxon>Danaus</taxon>
        <taxon>Danaus</taxon>
    </lineage>
</organism>
<evidence type="ECO:0000256" key="1">
    <source>
        <dbReference type="ARBA" id="ARBA00004239"/>
    </source>
</evidence>
<dbReference type="FunFam" id="2.40.10.10:FF:000068">
    <property type="entry name" value="transmembrane protease serine 2"/>
    <property type="match status" value="1"/>
</dbReference>
<protein>
    <submittedName>
        <fullName evidence="11">Trypsin</fullName>
    </submittedName>
</protein>
<dbReference type="InterPro" id="IPR001314">
    <property type="entry name" value="Peptidase_S1A"/>
</dbReference>
<keyword evidence="3" id="KW-0800">Toxin</keyword>
<dbReference type="GO" id="GO:0005576">
    <property type="term" value="C:extracellular region"/>
    <property type="evidence" value="ECO:0007669"/>
    <property type="project" value="UniProtKB-SubCell"/>
</dbReference>
<comment type="similarity">
    <text evidence="2">Belongs to the peptidase S1 family.</text>
</comment>
<dbReference type="PRINTS" id="PR00722">
    <property type="entry name" value="CHYMOTRYPSIN"/>
</dbReference>
<keyword evidence="8" id="KW-1199">Hemostasis impairing toxin</keyword>
<evidence type="ECO:0000256" key="4">
    <source>
        <dbReference type="ARBA" id="ARBA00022670"/>
    </source>
</evidence>
<dbReference type="PANTHER" id="PTHR24276:SF91">
    <property type="entry name" value="AT26814P-RELATED"/>
    <property type="match status" value="1"/>
</dbReference>
<dbReference type="Gene3D" id="2.40.10.10">
    <property type="entry name" value="Trypsin-like serine proteases"/>
    <property type="match status" value="1"/>
</dbReference>
<dbReference type="PROSITE" id="PS50240">
    <property type="entry name" value="TRYPSIN_DOM"/>
    <property type="match status" value="1"/>
</dbReference>
<keyword evidence="10" id="KW-1205">Fibrinolytic toxin</keyword>
<sequence>MAATLILLAGVLSAVAAVPNSERIAGGAITTIATYPSAASISYNRLGFGTFTFTCGGSIVSSRSILTAAFCVHGDQTYRYRVRVGSLTASSNGILHTVDYFTIHPNYNPVTKEHDIALIHVFPHLLFTSNVQLANFPDGSYIPMRNQTVMAIGWGQINHGGALSESLRRVQLWLVDNNECRNRYSELEGPNVTSNMICASGYDRSGRGQCLGDNGSPLLDDDSLLVYIHGVTSAVQYVTLVSTPTYQNMPTGSDLTINSYK</sequence>
<dbReference type="InterPro" id="IPR001254">
    <property type="entry name" value="Trypsin_dom"/>
</dbReference>
<accession>A0A212F3P9</accession>
<keyword evidence="7" id="KW-1015">Disulfide bond</keyword>
<name>A0A212F3P9_DANPL</name>
<dbReference type="Proteomes" id="UP000007151">
    <property type="component" value="Unassembled WGS sequence"/>
</dbReference>
<dbReference type="STRING" id="278856.A0A212F3P9"/>
<comment type="caution">
    <text evidence="11">The sequence shown here is derived from an EMBL/GenBank/DDBJ whole genome shotgun (WGS) entry which is preliminary data.</text>
</comment>
<evidence type="ECO:0000256" key="7">
    <source>
        <dbReference type="ARBA" id="ARBA00023157"/>
    </source>
</evidence>
<evidence type="ECO:0000256" key="9">
    <source>
        <dbReference type="ARBA" id="ARBA00055534"/>
    </source>
</evidence>
<gene>
    <name evidence="11" type="ORF">KGM_215672</name>
</gene>
<evidence type="ECO:0000313" key="12">
    <source>
        <dbReference type="Proteomes" id="UP000007151"/>
    </source>
</evidence>
<dbReference type="OrthoDB" id="6380398at2759"/>
<dbReference type="SUPFAM" id="SSF50494">
    <property type="entry name" value="Trypsin-like serine proteases"/>
    <property type="match status" value="1"/>
</dbReference>